<name>A0ACC2VR07_9TREE</name>
<protein>
    <submittedName>
        <fullName evidence="1">Uncharacterized protein</fullName>
    </submittedName>
</protein>
<proteinExistence type="predicted"/>
<evidence type="ECO:0000313" key="2">
    <source>
        <dbReference type="Proteomes" id="UP001241377"/>
    </source>
</evidence>
<gene>
    <name evidence="1" type="ORF">QFC19_005295</name>
</gene>
<comment type="caution">
    <text evidence="1">The sequence shown here is derived from an EMBL/GenBank/DDBJ whole genome shotgun (WGS) entry which is preliminary data.</text>
</comment>
<dbReference type="Proteomes" id="UP001241377">
    <property type="component" value="Unassembled WGS sequence"/>
</dbReference>
<reference evidence="1" key="1">
    <citation type="submission" date="2023-04" db="EMBL/GenBank/DDBJ databases">
        <title>Draft Genome sequencing of Naganishia species isolated from polar environments using Oxford Nanopore Technology.</title>
        <authorList>
            <person name="Leo P."/>
            <person name="Venkateswaran K."/>
        </authorList>
    </citation>
    <scope>NUCLEOTIDE SEQUENCE</scope>
    <source>
        <strain evidence="1">MNA-CCFEE 5261</strain>
    </source>
</reference>
<dbReference type="EMBL" id="JASBWR010000059">
    <property type="protein sequence ID" value="KAJ9101325.1"/>
    <property type="molecule type" value="Genomic_DNA"/>
</dbReference>
<accession>A0ACC2VR07</accession>
<keyword evidence="2" id="KW-1185">Reference proteome</keyword>
<organism evidence="1 2">
    <name type="scientific">Naganishia cerealis</name>
    <dbReference type="NCBI Taxonomy" id="610337"/>
    <lineage>
        <taxon>Eukaryota</taxon>
        <taxon>Fungi</taxon>
        <taxon>Dikarya</taxon>
        <taxon>Basidiomycota</taxon>
        <taxon>Agaricomycotina</taxon>
        <taxon>Tremellomycetes</taxon>
        <taxon>Filobasidiales</taxon>
        <taxon>Filobasidiaceae</taxon>
        <taxon>Naganishia</taxon>
    </lineage>
</organism>
<sequence>MTIDNTTPQSVFNKNIGSLPAEFPSLPGNVLDLFLLTNKNGVITGGARGIGYCISEAYCQAGIAKLAIIDYADNDVAIGELKKRFPKTQIVFKHCDVRKADMVKTVIEEIHQDFGSIEVFVANAGIAWTSGALIEQENDDEWHNVMNVDLNGVYYCAKNIGRIFKQQGTGSLVLTASMSAHIVNGPQLQAAYNAAKAAVMHLGKSLAVEWVDFARVNSISPGYIATELSDFVPEDIKNAWYMVTPKGRQGLPRELVGAYLYLASDASTFTTGSDIKVDGGYTSV</sequence>
<evidence type="ECO:0000313" key="1">
    <source>
        <dbReference type="EMBL" id="KAJ9101325.1"/>
    </source>
</evidence>